<evidence type="ECO:0000313" key="6">
    <source>
        <dbReference type="Proteomes" id="UP001314205"/>
    </source>
</evidence>
<evidence type="ECO:0000256" key="1">
    <source>
        <dbReference type="ARBA" id="ARBA00006035"/>
    </source>
</evidence>
<comment type="caution">
    <text evidence="5">The sequence shown here is derived from an EMBL/GenBank/DDBJ whole genome shotgun (WGS) entry which is preliminary data.</text>
</comment>
<dbReference type="AlphaFoldDB" id="A0AAV1KU87"/>
<keyword evidence="3" id="KW-1133">Transmembrane helix</keyword>
<dbReference type="InterPro" id="IPR024826">
    <property type="entry name" value="DNA_pol_delta/II_ssu"/>
</dbReference>
<keyword evidence="3" id="KW-0812">Transmembrane</keyword>
<dbReference type="InterPro" id="IPR007185">
    <property type="entry name" value="DNA_pol_a/d/e_bsu"/>
</dbReference>
<dbReference type="GO" id="GO:0043625">
    <property type="term" value="C:delta DNA polymerase complex"/>
    <property type="evidence" value="ECO:0007669"/>
    <property type="project" value="TreeGrafter"/>
</dbReference>
<keyword evidence="6" id="KW-1185">Reference proteome</keyword>
<feature type="domain" description="DNA polymerase alpha/delta/epsilon subunit B" evidence="4">
    <location>
        <begin position="57"/>
        <end position="130"/>
    </location>
</feature>
<dbReference type="GO" id="GO:0003677">
    <property type="term" value="F:DNA binding"/>
    <property type="evidence" value="ECO:0007669"/>
    <property type="project" value="InterPro"/>
</dbReference>
<dbReference type="Gene3D" id="3.60.21.50">
    <property type="match status" value="1"/>
</dbReference>
<accession>A0AAV1KU87</accession>
<feature type="transmembrane region" description="Helical" evidence="3">
    <location>
        <begin position="38"/>
        <end position="61"/>
    </location>
</feature>
<reference evidence="5 6" key="1">
    <citation type="submission" date="2023-11" db="EMBL/GenBank/DDBJ databases">
        <authorList>
            <person name="Hedman E."/>
            <person name="Englund M."/>
            <person name="Stromberg M."/>
            <person name="Nyberg Akerstrom W."/>
            <person name="Nylinder S."/>
            <person name="Jareborg N."/>
            <person name="Kallberg Y."/>
            <person name="Kronander E."/>
        </authorList>
    </citation>
    <scope>NUCLEOTIDE SEQUENCE [LARGE SCALE GENOMIC DNA]</scope>
</reference>
<evidence type="ECO:0000259" key="4">
    <source>
        <dbReference type="Pfam" id="PF04042"/>
    </source>
</evidence>
<name>A0AAV1KU87_9NEOP</name>
<organism evidence="5 6">
    <name type="scientific">Parnassius mnemosyne</name>
    <name type="common">clouded apollo</name>
    <dbReference type="NCBI Taxonomy" id="213953"/>
    <lineage>
        <taxon>Eukaryota</taxon>
        <taxon>Metazoa</taxon>
        <taxon>Ecdysozoa</taxon>
        <taxon>Arthropoda</taxon>
        <taxon>Hexapoda</taxon>
        <taxon>Insecta</taxon>
        <taxon>Pterygota</taxon>
        <taxon>Neoptera</taxon>
        <taxon>Endopterygota</taxon>
        <taxon>Lepidoptera</taxon>
        <taxon>Glossata</taxon>
        <taxon>Ditrysia</taxon>
        <taxon>Papilionoidea</taxon>
        <taxon>Papilionidae</taxon>
        <taxon>Parnassiinae</taxon>
        <taxon>Parnassini</taxon>
        <taxon>Parnassius</taxon>
        <taxon>Driopa</taxon>
    </lineage>
</organism>
<gene>
    <name evidence="5" type="ORF">PARMNEM_LOCUS7243</name>
</gene>
<keyword evidence="3" id="KW-0472">Membrane</keyword>
<evidence type="ECO:0000256" key="3">
    <source>
        <dbReference type="SAM" id="Phobius"/>
    </source>
</evidence>
<dbReference type="PANTHER" id="PTHR10416">
    <property type="entry name" value="DNA POLYMERASE DELTA SUBUNIT 2"/>
    <property type="match status" value="1"/>
</dbReference>
<dbReference type="Pfam" id="PF04042">
    <property type="entry name" value="DNA_pol_E_B"/>
    <property type="match status" value="1"/>
</dbReference>
<evidence type="ECO:0000313" key="5">
    <source>
        <dbReference type="EMBL" id="CAK1586263.1"/>
    </source>
</evidence>
<dbReference type="GO" id="GO:0006271">
    <property type="term" value="P:DNA strand elongation involved in DNA replication"/>
    <property type="evidence" value="ECO:0007669"/>
    <property type="project" value="TreeGrafter"/>
</dbReference>
<proteinExistence type="inferred from homology"/>
<dbReference type="PANTHER" id="PTHR10416:SF0">
    <property type="entry name" value="DNA POLYMERASE DELTA SUBUNIT 2"/>
    <property type="match status" value="1"/>
</dbReference>
<dbReference type="Proteomes" id="UP001314205">
    <property type="component" value="Unassembled WGS sequence"/>
</dbReference>
<keyword evidence="2" id="KW-0235">DNA replication</keyword>
<comment type="similarity">
    <text evidence="1">Belongs to the DNA polymerase delta/II small subunit family.</text>
</comment>
<sequence>MFIGLFPKAVEYKSFNRVSNPYECEIGGNYLLFKIHLLLLWLIWHFHLYFAVFPLGFLFLGTSGEPVRDIMKYSKLDNHLEIMKKTLKWRHIAPTCPDTVPCTPCTETDPFTMYNCPAVYFSGNCKEFATDLYKGLYPILIIIS</sequence>
<evidence type="ECO:0000256" key="2">
    <source>
        <dbReference type="ARBA" id="ARBA00022705"/>
    </source>
</evidence>
<dbReference type="EMBL" id="CAVLGL010000080">
    <property type="protein sequence ID" value="CAK1586263.1"/>
    <property type="molecule type" value="Genomic_DNA"/>
</dbReference>
<protein>
    <recommendedName>
        <fullName evidence="4">DNA polymerase alpha/delta/epsilon subunit B domain-containing protein</fullName>
    </recommendedName>
</protein>